<dbReference type="PANTHER" id="PTHR11365:SF23">
    <property type="entry name" value="HYPOTHETICAL 5-OXOPROLINASE (EUROFUNG)-RELATED"/>
    <property type="match status" value="1"/>
</dbReference>
<feature type="region of interest" description="Disordered" evidence="1">
    <location>
        <begin position="1"/>
        <end position="21"/>
    </location>
</feature>
<dbReference type="Pfam" id="PF02538">
    <property type="entry name" value="Hydantoinase_B"/>
    <property type="match status" value="1"/>
</dbReference>
<dbReference type="STRING" id="1114856.GCA_000383975_04384"/>
<comment type="caution">
    <text evidence="3">The sequence shown here is derived from an EMBL/GenBank/DDBJ whole genome shotgun (WGS) entry which is preliminary data.</text>
</comment>
<dbReference type="AlphaFoldDB" id="L9VPA2"/>
<dbReference type="EMBL" id="AOHW01000040">
    <property type="protein sequence ID" value="ELY38984.1"/>
    <property type="molecule type" value="Genomic_DNA"/>
</dbReference>
<dbReference type="GO" id="GO:0006749">
    <property type="term" value="P:glutathione metabolic process"/>
    <property type="evidence" value="ECO:0007669"/>
    <property type="project" value="TreeGrafter"/>
</dbReference>
<dbReference type="eggNOG" id="arCOG01512">
    <property type="taxonomic scope" value="Archaea"/>
</dbReference>
<sequence>MLMTDNPNETEQAAATDDEHAETTAADVLRERDIDPVTMQVIGGELDTIAQEMGYKLIRSSYSSIIRESEDMGAGIFTTDCRELCESDSTPMHVGSLIGYLDGMYKTFEERGVDREDVINEGDVFIHNHPHYGASHSPDIAVAVPIFYEGEHIAWAANTAHHLDIGSATPGLAIDLEDMYAEGSLFRATKVYEEGERVDGIWDFIEDNVRTPREVIGDLQAQISSCNVGKDRYLDLVEKYGLEEIQHAGEALMDYAEALLRNEIRTIPDGTYYAEDYLDDDGRNRDVPLKIAVEVTVDGSDITVDMSESADQTPTGYNIPFHGSTDVCIYFTIRSLLMDTFVRDEYLPQNSGTFAPVHPKARPGCMFNPTPPTSAFARINQVDKMSDLIIKALADAIPERVCAGTCGQVYFVSYGGTNDAGEYWVYLEVNEGSYGGRPGADGLDAVDALVHNTKNRPVEDIELSHPMRLERYGLREDGHGAGRTRGGHGIVRESRFLTDAVMTMEGDGNSYRPHGLFGGGEGTHGDLKHIKADGEVLDLHSKESGYKFEADDRVLIKTASGGGYGDPHERPADTVYEDYLDGLVSATDAREEYGVVIEDGTLDTAATAELRDE</sequence>
<dbReference type="Proteomes" id="UP000011599">
    <property type="component" value="Unassembled WGS sequence"/>
</dbReference>
<evidence type="ECO:0000313" key="4">
    <source>
        <dbReference type="Proteomes" id="UP000011599"/>
    </source>
</evidence>
<dbReference type="InterPro" id="IPR045079">
    <property type="entry name" value="Oxoprolinase-like"/>
</dbReference>
<dbReference type="PANTHER" id="PTHR11365">
    <property type="entry name" value="5-OXOPROLINASE RELATED"/>
    <property type="match status" value="1"/>
</dbReference>
<dbReference type="GO" id="GO:0017168">
    <property type="term" value="F:5-oxoprolinase (ATP-hydrolyzing) activity"/>
    <property type="evidence" value="ECO:0007669"/>
    <property type="project" value="TreeGrafter"/>
</dbReference>
<accession>L9VPA2</accession>
<reference evidence="3 4" key="1">
    <citation type="journal article" date="2014" name="PLoS Genet.">
        <title>Phylogenetically driven sequencing of extremely halophilic archaea reveals strategies for static and dynamic osmo-response.</title>
        <authorList>
            <person name="Becker E.A."/>
            <person name="Seitzer P.M."/>
            <person name="Tritt A."/>
            <person name="Larsen D."/>
            <person name="Krusor M."/>
            <person name="Yao A.I."/>
            <person name="Wu D."/>
            <person name="Madern D."/>
            <person name="Eisen J.A."/>
            <person name="Darling A.E."/>
            <person name="Facciotti M.T."/>
        </authorList>
    </citation>
    <scope>NUCLEOTIDE SEQUENCE [LARGE SCALE GENOMIC DNA]</scope>
    <source>
        <strain evidence="3 4">GA33</strain>
    </source>
</reference>
<name>L9VPA2_9EURY</name>
<proteinExistence type="predicted"/>
<dbReference type="GO" id="GO:0005829">
    <property type="term" value="C:cytosol"/>
    <property type="evidence" value="ECO:0007669"/>
    <property type="project" value="TreeGrafter"/>
</dbReference>
<evidence type="ECO:0000313" key="3">
    <source>
        <dbReference type="EMBL" id="ELY38984.1"/>
    </source>
</evidence>
<feature type="domain" description="Hydantoinase B/oxoprolinase" evidence="2">
    <location>
        <begin position="35"/>
        <end position="567"/>
    </location>
</feature>
<organism evidence="3 4">
    <name type="scientific">Natronorubrum tibetense GA33</name>
    <dbReference type="NCBI Taxonomy" id="1114856"/>
    <lineage>
        <taxon>Archaea</taxon>
        <taxon>Methanobacteriati</taxon>
        <taxon>Methanobacteriota</taxon>
        <taxon>Stenosarchaea group</taxon>
        <taxon>Halobacteria</taxon>
        <taxon>Halobacteriales</taxon>
        <taxon>Natrialbaceae</taxon>
        <taxon>Natronorubrum</taxon>
    </lineage>
</organism>
<evidence type="ECO:0000256" key="1">
    <source>
        <dbReference type="SAM" id="MobiDB-lite"/>
    </source>
</evidence>
<dbReference type="InterPro" id="IPR003692">
    <property type="entry name" value="Hydantoinase_B"/>
</dbReference>
<dbReference type="PATRIC" id="fig|1114856.3.peg.3385"/>
<gene>
    <name evidence="3" type="ORF">C496_16372</name>
</gene>
<keyword evidence="4" id="KW-1185">Reference proteome</keyword>
<protein>
    <submittedName>
        <fullName evidence="3">Hydantoin utilization protein HyuB</fullName>
    </submittedName>
</protein>
<evidence type="ECO:0000259" key="2">
    <source>
        <dbReference type="Pfam" id="PF02538"/>
    </source>
</evidence>